<organism evidence="1 2">
    <name type="scientific">Pistacia atlantica</name>
    <dbReference type="NCBI Taxonomy" id="434234"/>
    <lineage>
        <taxon>Eukaryota</taxon>
        <taxon>Viridiplantae</taxon>
        <taxon>Streptophyta</taxon>
        <taxon>Embryophyta</taxon>
        <taxon>Tracheophyta</taxon>
        <taxon>Spermatophyta</taxon>
        <taxon>Magnoliopsida</taxon>
        <taxon>eudicotyledons</taxon>
        <taxon>Gunneridae</taxon>
        <taxon>Pentapetalae</taxon>
        <taxon>rosids</taxon>
        <taxon>malvids</taxon>
        <taxon>Sapindales</taxon>
        <taxon>Anacardiaceae</taxon>
        <taxon>Pistacia</taxon>
    </lineage>
</organism>
<sequence>MHDYSEIIFNCLIHQSHSLIVAYNKSDAGGSTQEEELSKVESSALCSVQVLRTLSMYRTRPLYAVEVEIEKVQRFQIKLQVSALSATVLA</sequence>
<comment type="caution">
    <text evidence="1">The sequence shown here is derived from an EMBL/GenBank/DDBJ whole genome shotgun (WGS) entry which is preliminary data.</text>
</comment>
<keyword evidence="2" id="KW-1185">Reference proteome</keyword>
<evidence type="ECO:0000313" key="2">
    <source>
        <dbReference type="Proteomes" id="UP001164250"/>
    </source>
</evidence>
<dbReference type="Proteomes" id="UP001164250">
    <property type="component" value="Chromosome 13"/>
</dbReference>
<proteinExistence type="predicted"/>
<accession>A0ACC1A0Z9</accession>
<reference evidence="2" key="1">
    <citation type="journal article" date="2023" name="G3 (Bethesda)">
        <title>Genome assembly and association tests identify interacting loci associated with vigor, precocity, and sex in interspecific pistachio rootstocks.</title>
        <authorList>
            <person name="Palmer W."/>
            <person name="Jacygrad E."/>
            <person name="Sagayaradj S."/>
            <person name="Cavanaugh K."/>
            <person name="Han R."/>
            <person name="Bertier L."/>
            <person name="Beede B."/>
            <person name="Kafkas S."/>
            <person name="Golino D."/>
            <person name="Preece J."/>
            <person name="Michelmore R."/>
        </authorList>
    </citation>
    <scope>NUCLEOTIDE SEQUENCE [LARGE SCALE GENOMIC DNA]</scope>
</reference>
<protein>
    <submittedName>
        <fullName evidence="1">Uncharacterized protein</fullName>
    </submittedName>
</protein>
<name>A0ACC1A0Z9_9ROSI</name>
<evidence type="ECO:0000313" key="1">
    <source>
        <dbReference type="EMBL" id="KAJ0080033.1"/>
    </source>
</evidence>
<gene>
    <name evidence="1" type="ORF">Patl1_24476</name>
</gene>
<dbReference type="EMBL" id="CM047909">
    <property type="protein sequence ID" value="KAJ0080033.1"/>
    <property type="molecule type" value="Genomic_DNA"/>
</dbReference>